<gene>
    <name evidence="3" type="ORF">ABIE21_003605</name>
</gene>
<feature type="signal peptide" evidence="2">
    <location>
        <begin position="1"/>
        <end position="20"/>
    </location>
</feature>
<evidence type="ECO:0000313" key="3">
    <source>
        <dbReference type="EMBL" id="MET4584067.1"/>
    </source>
</evidence>
<feature type="compositionally biased region" description="Basic and acidic residues" evidence="1">
    <location>
        <begin position="123"/>
        <end position="140"/>
    </location>
</feature>
<sequence length="153" mass="15637">MSRRLTTAMLIVLVSGAALTACAPQPAVSDEAAEGLQASVLVVAESAAANDLARAVSELDALQARLDGAKGSGDVSDERSEKIQAAIDLVRADLAERVAAAEAAAAKLAEEKRLADEQAAADKLAEEKAAAEQAERDKGKGGPGKGNDRDDED</sequence>
<dbReference type="RefSeq" id="WP_354026233.1">
    <property type="nucleotide sequence ID" value="NZ_JBEPSJ010000006.1"/>
</dbReference>
<proteinExistence type="predicted"/>
<accession>A0ABV2QUE7</accession>
<evidence type="ECO:0000256" key="1">
    <source>
        <dbReference type="SAM" id="MobiDB-lite"/>
    </source>
</evidence>
<keyword evidence="4" id="KW-1185">Reference proteome</keyword>
<organism evidence="3 4">
    <name type="scientific">Conyzicola nivalis</name>
    <dbReference type="NCBI Taxonomy" id="1477021"/>
    <lineage>
        <taxon>Bacteria</taxon>
        <taxon>Bacillati</taxon>
        <taxon>Actinomycetota</taxon>
        <taxon>Actinomycetes</taxon>
        <taxon>Micrococcales</taxon>
        <taxon>Microbacteriaceae</taxon>
        <taxon>Conyzicola</taxon>
    </lineage>
</organism>
<name>A0ABV2QUE7_9MICO</name>
<feature type="chain" id="PRO_5045453948" evidence="2">
    <location>
        <begin position="21"/>
        <end position="153"/>
    </location>
</feature>
<evidence type="ECO:0000313" key="4">
    <source>
        <dbReference type="Proteomes" id="UP001549257"/>
    </source>
</evidence>
<evidence type="ECO:0000256" key="2">
    <source>
        <dbReference type="SAM" id="SignalP"/>
    </source>
</evidence>
<comment type="caution">
    <text evidence="3">The sequence shown here is derived from an EMBL/GenBank/DDBJ whole genome shotgun (WGS) entry which is preliminary data.</text>
</comment>
<dbReference type="EMBL" id="JBEPSJ010000006">
    <property type="protein sequence ID" value="MET4584067.1"/>
    <property type="molecule type" value="Genomic_DNA"/>
</dbReference>
<protein>
    <submittedName>
        <fullName evidence="3">Low-complexity protein</fullName>
    </submittedName>
</protein>
<dbReference type="Proteomes" id="UP001549257">
    <property type="component" value="Unassembled WGS sequence"/>
</dbReference>
<reference evidence="3 4" key="1">
    <citation type="submission" date="2024-06" db="EMBL/GenBank/DDBJ databases">
        <title>Sorghum-associated microbial communities from plants grown in Nebraska, USA.</title>
        <authorList>
            <person name="Schachtman D."/>
        </authorList>
    </citation>
    <scope>NUCLEOTIDE SEQUENCE [LARGE SCALE GENOMIC DNA]</scope>
    <source>
        <strain evidence="3 4">2857</strain>
    </source>
</reference>
<keyword evidence="2" id="KW-0732">Signal</keyword>
<feature type="region of interest" description="Disordered" evidence="1">
    <location>
        <begin position="119"/>
        <end position="153"/>
    </location>
</feature>
<dbReference type="PROSITE" id="PS51257">
    <property type="entry name" value="PROKAR_LIPOPROTEIN"/>
    <property type="match status" value="1"/>
</dbReference>